<keyword evidence="6 7" id="KW-0472">Membrane</keyword>
<dbReference type="PANTHER" id="PTHR33452:SF1">
    <property type="entry name" value="INNER MEMBRANE PROTEIN YPHA-RELATED"/>
    <property type="match status" value="1"/>
</dbReference>
<dbReference type="InterPro" id="IPR032808">
    <property type="entry name" value="DoxX"/>
</dbReference>
<evidence type="ECO:0000256" key="4">
    <source>
        <dbReference type="ARBA" id="ARBA00022692"/>
    </source>
</evidence>
<dbReference type="InterPro" id="IPR051907">
    <property type="entry name" value="DoxX-like_oxidoreductase"/>
</dbReference>
<feature type="transmembrane region" description="Helical" evidence="7">
    <location>
        <begin position="72"/>
        <end position="89"/>
    </location>
</feature>
<dbReference type="GO" id="GO:0005886">
    <property type="term" value="C:plasma membrane"/>
    <property type="evidence" value="ECO:0007669"/>
    <property type="project" value="UniProtKB-SubCell"/>
</dbReference>
<comment type="subcellular location">
    <subcellularLocation>
        <location evidence="1">Cell membrane</location>
        <topology evidence="1">Multi-pass membrane protein</topology>
    </subcellularLocation>
</comment>
<accession>A0A6A1TL69</accession>
<keyword evidence="5 7" id="KW-1133">Transmembrane helix</keyword>
<evidence type="ECO:0000256" key="2">
    <source>
        <dbReference type="ARBA" id="ARBA00006679"/>
    </source>
</evidence>
<dbReference type="Pfam" id="PF07681">
    <property type="entry name" value="DoxX"/>
    <property type="match status" value="1"/>
</dbReference>
<comment type="similarity">
    <text evidence="2">Belongs to the DoxX family.</text>
</comment>
<evidence type="ECO:0000256" key="6">
    <source>
        <dbReference type="ARBA" id="ARBA00023136"/>
    </source>
</evidence>
<keyword evidence="4 7" id="KW-0812">Transmembrane</keyword>
<dbReference type="RefSeq" id="WP_151041021.1">
    <property type="nucleotide sequence ID" value="NZ_VZUL01000002.1"/>
</dbReference>
<dbReference type="EMBL" id="VZUL01000002">
    <property type="protein sequence ID" value="KAB1085363.1"/>
    <property type="molecule type" value="Genomic_DNA"/>
</dbReference>
<keyword evidence="3" id="KW-1003">Cell membrane</keyword>
<organism evidence="8 9">
    <name type="scientific">Neorhizobium galegae</name>
    <name type="common">Rhizobium galegae</name>
    <dbReference type="NCBI Taxonomy" id="399"/>
    <lineage>
        <taxon>Bacteria</taxon>
        <taxon>Pseudomonadati</taxon>
        <taxon>Pseudomonadota</taxon>
        <taxon>Alphaproteobacteria</taxon>
        <taxon>Hyphomicrobiales</taxon>
        <taxon>Rhizobiaceae</taxon>
        <taxon>Rhizobium/Agrobacterium group</taxon>
        <taxon>Neorhizobium</taxon>
    </lineage>
</organism>
<sequence length="150" mass="15416">MNSQLSKTAAAGRLLIALLFLLSGLAKIADPAGTLAYIGSAGLPLPYVSYAGAVAVEVVGGILLVLGYRTRLVALVVAVYSVAAAIGFHTDFADQNQMIHFLKNLAVAGGLLQIVSFGAGAFSLDARKGETRAHAHRNNGGGAHEAMTQI</sequence>
<gene>
    <name evidence="8" type="ORF">F4V91_02270</name>
</gene>
<dbReference type="Proteomes" id="UP000386575">
    <property type="component" value="Unassembled WGS sequence"/>
</dbReference>
<evidence type="ECO:0000256" key="7">
    <source>
        <dbReference type="SAM" id="Phobius"/>
    </source>
</evidence>
<evidence type="ECO:0000313" key="9">
    <source>
        <dbReference type="Proteomes" id="UP000386575"/>
    </source>
</evidence>
<dbReference type="AlphaFoldDB" id="A0A6A1TL69"/>
<name>A0A6A1TL69_NEOGA</name>
<evidence type="ECO:0000313" key="8">
    <source>
        <dbReference type="EMBL" id="KAB1085363.1"/>
    </source>
</evidence>
<feature type="transmembrane region" description="Helical" evidence="7">
    <location>
        <begin position="47"/>
        <end position="65"/>
    </location>
</feature>
<dbReference type="PANTHER" id="PTHR33452">
    <property type="entry name" value="OXIDOREDUCTASE CATD-RELATED"/>
    <property type="match status" value="1"/>
</dbReference>
<evidence type="ECO:0000256" key="5">
    <source>
        <dbReference type="ARBA" id="ARBA00022989"/>
    </source>
</evidence>
<evidence type="ECO:0000256" key="1">
    <source>
        <dbReference type="ARBA" id="ARBA00004651"/>
    </source>
</evidence>
<proteinExistence type="inferred from homology"/>
<evidence type="ECO:0000256" key="3">
    <source>
        <dbReference type="ARBA" id="ARBA00022475"/>
    </source>
</evidence>
<feature type="transmembrane region" description="Helical" evidence="7">
    <location>
        <begin position="101"/>
        <end position="124"/>
    </location>
</feature>
<reference evidence="8 9" key="1">
    <citation type="submission" date="2019-09" db="EMBL/GenBank/DDBJ databases">
        <title>Genome sequencing of Ng87 strain.</title>
        <authorList>
            <person name="Karasev E.S."/>
            <person name="Andronov E."/>
        </authorList>
    </citation>
    <scope>NUCLEOTIDE SEQUENCE [LARGE SCALE GENOMIC DNA]</scope>
    <source>
        <strain evidence="8 9">Ng87</strain>
    </source>
</reference>
<comment type="caution">
    <text evidence="8">The sequence shown here is derived from an EMBL/GenBank/DDBJ whole genome shotgun (WGS) entry which is preliminary data.</text>
</comment>
<protein>
    <submittedName>
        <fullName evidence="8">DoxX family protein</fullName>
    </submittedName>
</protein>